<feature type="region of interest" description="Disordered" evidence="1">
    <location>
        <begin position="232"/>
        <end position="256"/>
    </location>
</feature>
<dbReference type="GeneID" id="85364763"/>
<feature type="compositionally biased region" description="Polar residues" evidence="1">
    <location>
        <begin position="185"/>
        <end position="204"/>
    </location>
</feature>
<comment type="caution">
    <text evidence="2">The sequence shown here is derived from an EMBL/GenBank/DDBJ whole genome shotgun (WGS) entry which is preliminary data.</text>
</comment>
<dbReference type="Proteomes" id="UP001175211">
    <property type="component" value="Unassembled WGS sequence"/>
</dbReference>
<proteinExistence type="predicted"/>
<feature type="compositionally biased region" description="Polar residues" evidence="1">
    <location>
        <begin position="37"/>
        <end position="51"/>
    </location>
</feature>
<dbReference type="AlphaFoldDB" id="A0AA39TT11"/>
<sequence>MEFHLPMLLPHSSLNIQNLIHSVNPKSKPAREIQRTFSATKTTKHTAPSTDPTKRVPSKRKEGRVENAQAGLRRRMLRERLDRKLGAINPRFLPGKDPIPSEIYEPTNDIETCIASLNTKHIFMFTAHRNQQAFDRNSKRKAMKKRNAQMDVHDQMAAGLRREKWLDAEAAALEAQLTEVEENSSHVQQDSQPNEVQETSQESSVRISLSCDLDEVSTDSVVSWTPQVAANQTSITPPSSTKPWTRANGLNISTRA</sequence>
<keyword evidence="3" id="KW-1185">Reference proteome</keyword>
<feature type="region of interest" description="Disordered" evidence="1">
    <location>
        <begin position="183"/>
        <end position="204"/>
    </location>
</feature>
<dbReference type="RefSeq" id="XP_060339080.1">
    <property type="nucleotide sequence ID" value="XM_060481215.1"/>
</dbReference>
<name>A0AA39TT11_ARMTA</name>
<evidence type="ECO:0000256" key="1">
    <source>
        <dbReference type="SAM" id="MobiDB-lite"/>
    </source>
</evidence>
<organism evidence="2 3">
    <name type="scientific">Armillaria tabescens</name>
    <name type="common">Ringless honey mushroom</name>
    <name type="synonym">Agaricus tabescens</name>
    <dbReference type="NCBI Taxonomy" id="1929756"/>
    <lineage>
        <taxon>Eukaryota</taxon>
        <taxon>Fungi</taxon>
        <taxon>Dikarya</taxon>
        <taxon>Basidiomycota</taxon>
        <taxon>Agaricomycotina</taxon>
        <taxon>Agaricomycetes</taxon>
        <taxon>Agaricomycetidae</taxon>
        <taxon>Agaricales</taxon>
        <taxon>Marasmiineae</taxon>
        <taxon>Physalacriaceae</taxon>
        <taxon>Desarmillaria</taxon>
    </lineage>
</organism>
<protein>
    <submittedName>
        <fullName evidence="2">Uncharacterized protein</fullName>
    </submittedName>
</protein>
<feature type="region of interest" description="Disordered" evidence="1">
    <location>
        <begin position="37"/>
        <end position="69"/>
    </location>
</feature>
<evidence type="ECO:0000313" key="3">
    <source>
        <dbReference type="Proteomes" id="UP001175211"/>
    </source>
</evidence>
<dbReference type="EMBL" id="JAUEPS010000001">
    <property type="protein sequence ID" value="KAK0469287.1"/>
    <property type="molecule type" value="Genomic_DNA"/>
</dbReference>
<accession>A0AA39TT11</accession>
<reference evidence="2" key="1">
    <citation type="submission" date="2023-06" db="EMBL/GenBank/DDBJ databases">
        <authorList>
            <consortium name="Lawrence Berkeley National Laboratory"/>
            <person name="Ahrendt S."/>
            <person name="Sahu N."/>
            <person name="Indic B."/>
            <person name="Wong-Bajracharya J."/>
            <person name="Merenyi Z."/>
            <person name="Ke H.-M."/>
            <person name="Monk M."/>
            <person name="Kocsube S."/>
            <person name="Drula E."/>
            <person name="Lipzen A."/>
            <person name="Balint B."/>
            <person name="Henrissat B."/>
            <person name="Andreopoulos B."/>
            <person name="Martin F.M."/>
            <person name="Harder C.B."/>
            <person name="Rigling D."/>
            <person name="Ford K.L."/>
            <person name="Foster G.D."/>
            <person name="Pangilinan J."/>
            <person name="Papanicolaou A."/>
            <person name="Barry K."/>
            <person name="LaButti K."/>
            <person name="Viragh M."/>
            <person name="Koriabine M."/>
            <person name="Yan M."/>
            <person name="Riley R."/>
            <person name="Champramary S."/>
            <person name="Plett K.L."/>
            <person name="Tsai I.J."/>
            <person name="Slot J."/>
            <person name="Sipos G."/>
            <person name="Plett J."/>
            <person name="Nagy L.G."/>
            <person name="Grigoriev I.V."/>
        </authorList>
    </citation>
    <scope>NUCLEOTIDE SEQUENCE</scope>
    <source>
        <strain evidence="2">CCBAS 213</strain>
    </source>
</reference>
<gene>
    <name evidence="2" type="ORF">EV420DRAFT_20973</name>
</gene>
<evidence type="ECO:0000313" key="2">
    <source>
        <dbReference type="EMBL" id="KAK0469287.1"/>
    </source>
</evidence>